<dbReference type="Gene3D" id="3.40.1620.10">
    <property type="entry name" value="YefM-like domain"/>
    <property type="match status" value="1"/>
</dbReference>
<evidence type="ECO:0000256" key="1">
    <source>
        <dbReference type="ARBA" id="ARBA00009981"/>
    </source>
</evidence>
<dbReference type="HOGENOM" id="CLU_163140_6_0_5"/>
<evidence type="ECO:0000313" key="3">
    <source>
        <dbReference type="EMBL" id="BAJ83176.1"/>
    </source>
</evidence>
<comment type="function">
    <text evidence="2">Antitoxin component of a type II toxin-antitoxin (TA) system.</text>
</comment>
<dbReference type="OrthoDB" id="7276624at2"/>
<dbReference type="Pfam" id="PF02604">
    <property type="entry name" value="PhdYeFM_antitox"/>
    <property type="match status" value="1"/>
</dbReference>
<dbReference type="InterPro" id="IPR036165">
    <property type="entry name" value="YefM-like_sf"/>
</dbReference>
<keyword evidence="3" id="KW-0614">Plasmid</keyword>
<organism evidence="3 4">
    <name type="scientific">Acidiphilium multivorum (strain DSM 11245 / JCM 8867 / NBRC 100883 / AIU 301)</name>
    <dbReference type="NCBI Taxonomy" id="926570"/>
    <lineage>
        <taxon>Bacteria</taxon>
        <taxon>Pseudomonadati</taxon>
        <taxon>Pseudomonadota</taxon>
        <taxon>Alphaproteobacteria</taxon>
        <taxon>Acetobacterales</taxon>
        <taxon>Acidocellaceae</taxon>
        <taxon>Acidiphilium</taxon>
    </lineage>
</organism>
<dbReference type="KEGG" id="amv:ACMV_P3_00270"/>
<protein>
    <recommendedName>
        <fullName evidence="2">Antitoxin</fullName>
    </recommendedName>
</protein>
<dbReference type="RefSeq" id="WP_013635106.1">
    <property type="nucleotide sequence ID" value="NC_015179.1"/>
</dbReference>
<proteinExistence type="inferred from homology"/>
<evidence type="ECO:0000256" key="2">
    <source>
        <dbReference type="RuleBase" id="RU362080"/>
    </source>
</evidence>
<reference evidence="3 4" key="1">
    <citation type="submission" date="2010-12" db="EMBL/GenBank/DDBJ databases">
        <title>Whole genome sequence of Acidiphilium multivorum AIU301.</title>
        <authorList>
            <person name="Narita-Yamada S."/>
            <person name="Nakamura S."/>
            <person name="Ito N."/>
            <person name="Takarada H."/>
            <person name="Katano Y."/>
            <person name="Nakazawa H."/>
            <person name="Hosoyama A."/>
            <person name="Yamada R."/>
            <person name="Fujita N."/>
        </authorList>
    </citation>
    <scope>NUCLEOTIDE SEQUENCE [LARGE SCALE GENOMIC DNA]</scope>
    <source>
        <strain evidence="4">DSM 11245 / JCM 8867 / AIU301</strain>
        <plasmid evidence="3 4">pACMV3</plasmid>
    </source>
</reference>
<accession>F0J7V9</accession>
<geneLocation type="plasmid" evidence="3 4">
    <name>pACMV3</name>
</geneLocation>
<dbReference type="SUPFAM" id="SSF143120">
    <property type="entry name" value="YefM-like"/>
    <property type="match status" value="1"/>
</dbReference>
<gene>
    <name evidence="3" type="ordered locus">ACMV_P3_00270</name>
</gene>
<dbReference type="Proteomes" id="UP000007100">
    <property type="component" value="Plasmid pACMV3"/>
</dbReference>
<dbReference type="AlphaFoldDB" id="F0J7V9"/>
<sequence length="81" mass="8982">MPRLVSAADANRQFSEILGQAVQGETVIITRRGAPVAQLTPLGRRPADEARDQAWDRLLATLEKGLPLGGHRFDRDSLYDR</sequence>
<comment type="similarity">
    <text evidence="1 2">Belongs to the phD/YefM antitoxin family.</text>
</comment>
<keyword evidence="4" id="KW-1185">Reference proteome</keyword>
<name>F0J7V9_ACIMA</name>
<evidence type="ECO:0000313" key="4">
    <source>
        <dbReference type="Proteomes" id="UP000007100"/>
    </source>
</evidence>
<dbReference type="EMBL" id="AP012038">
    <property type="protein sequence ID" value="BAJ83176.1"/>
    <property type="molecule type" value="Genomic_DNA"/>
</dbReference>
<dbReference type="InterPro" id="IPR006442">
    <property type="entry name" value="Antitoxin_Phd/YefM"/>
</dbReference>
<dbReference type="NCBIfam" id="TIGR01552">
    <property type="entry name" value="phd_fam"/>
    <property type="match status" value="1"/>
</dbReference>